<feature type="domain" description="ABC transmembrane type-1" evidence="8">
    <location>
        <begin position="98"/>
        <end position="295"/>
    </location>
</feature>
<feature type="transmembrane region" description="Helical" evidence="7">
    <location>
        <begin position="9"/>
        <end position="30"/>
    </location>
</feature>
<dbReference type="eggNOG" id="COG0601">
    <property type="taxonomic scope" value="Bacteria"/>
</dbReference>
<evidence type="ECO:0000256" key="4">
    <source>
        <dbReference type="ARBA" id="ARBA00022692"/>
    </source>
</evidence>
<comment type="caution">
    <text evidence="9">The sequence shown here is derived from an EMBL/GenBank/DDBJ whole genome shotgun (WGS) entry which is preliminary data.</text>
</comment>
<dbReference type="Gene3D" id="1.10.3720.10">
    <property type="entry name" value="MetI-like"/>
    <property type="match status" value="1"/>
</dbReference>
<feature type="transmembrane region" description="Helical" evidence="7">
    <location>
        <begin position="276"/>
        <end position="302"/>
    </location>
</feature>
<dbReference type="EMBL" id="ACZL01000023">
    <property type="protein sequence ID" value="EHI55411.1"/>
    <property type="molecule type" value="Genomic_DNA"/>
</dbReference>
<evidence type="ECO:0000256" key="1">
    <source>
        <dbReference type="ARBA" id="ARBA00004651"/>
    </source>
</evidence>
<dbReference type="STRING" id="679200.HMPREF9333_01547"/>
<keyword evidence="10" id="KW-1185">Reference proteome</keyword>
<evidence type="ECO:0000256" key="7">
    <source>
        <dbReference type="RuleBase" id="RU363032"/>
    </source>
</evidence>
<dbReference type="InterPro" id="IPR035906">
    <property type="entry name" value="MetI-like_sf"/>
</dbReference>
<protein>
    <recommendedName>
        <fullName evidence="8">ABC transmembrane type-1 domain-containing protein</fullName>
    </recommendedName>
</protein>
<dbReference type="PANTHER" id="PTHR43163">
    <property type="entry name" value="DIPEPTIDE TRANSPORT SYSTEM PERMEASE PROTEIN DPPB-RELATED"/>
    <property type="match status" value="1"/>
</dbReference>
<evidence type="ECO:0000256" key="3">
    <source>
        <dbReference type="ARBA" id="ARBA00022475"/>
    </source>
</evidence>
<comment type="subcellular location">
    <subcellularLocation>
        <location evidence="1 7">Cell membrane</location>
        <topology evidence="1 7">Multi-pass membrane protein</topology>
    </subcellularLocation>
</comment>
<sequence length="309" mass="33921">MYRKICRRLLYFIPVLIGISFISFCLIYLAPGDPAEVRLTAAGVNPSASALADMRVKMGLDRPFFMQYFNWLSSVLRGDMGRSYANDMKVMDIILGALPSTLVMAASAMIITICISIPLGIYTALHRGKNVDAVIGCISFTGIALPNFIVGIALLYIFSYRLKLIPILNSGGIKGMILPACTLAITMSSKYIRQIRAAAVDELSKPYISGLRSRGISEFDILFKNVLKNIMVMLITITGISIGSLLGGTVVVESIFNRPGIGTKMLSAIGARDYPLIQGLVLWITLVFMLVNLITDISYTWFNPKIRNI</sequence>
<dbReference type="Proteomes" id="UP000003011">
    <property type="component" value="Unassembled WGS sequence"/>
</dbReference>
<keyword evidence="3" id="KW-1003">Cell membrane</keyword>
<evidence type="ECO:0000259" key="8">
    <source>
        <dbReference type="PROSITE" id="PS50928"/>
    </source>
</evidence>
<organism evidence="9 10">
    <name type="scientific">Johnsonella ignava ATCC 51276</name>
    <dbReference type="NCBI Taxonomy" id="679200"/>
    <lineage>
        <taxon>Bacteria</taxon>
        <taxon>Bacillati</taxon>
        <taxon>Bacillota</taxon>
        <taxon>Clostridia</taxon>
        <taxon>Lachnospirales</taxon>
        <taxon>Lachnospiraceae</taxon>
        <taxon>Johnsonella</taxon>
    </lineage>
</organism>
<dbReference type="RefSeq" id="WP_005541252.1">
    <property type="nucleotide sequence ID" value="NZ_JH378833.1"/>
</dbReference>
<evidence type="ECO:0000256" key="5">
    <source>
        <dbReference type="ARBA" id="ARBA00022989"/>
    </source>
</evidence>
<keyword evidence="4 7" id="KW-0812">Transmembrane</keyword>
<dbReference type="AlphaFoldDB" id="G5GJ07"/>
<keyword evidence="5 7" id="KW-1133">Transmembrane helix</keyword>
<evidence type="ECO:0000256" key="6">
    <source>
        <dbReference type="ARBA" id="ARBA00023136"/>
    </source>
</evidence>
<dbReference type="GO" id="GO:0055085">
    <property type="term" value="P:transmembrane transport"/>
    <property type="evidence" value="ECO:0007669"/>
    <property type="project" value="InterPro"/>
</dbReference>
<dbReference type="PROSITE" id="PS50928">
    <property type="entry name" value="ABC_TM1"/>
    <property type="match status" value="1"/>
</dbReference>
<dbReference type="InterPro" id="IPR000515">
    <property type="entry name" value="MetI-like"/>
</dbReference>
<evidence type="ECO:0000313" key="9">
    <source>
        <dbReference type="EMBL" id="EHI55411.1"/>
    </source>
</evidence>
<gene>
    <name evidence="9" type="ORF">HMPREF9333_01547</name>
</gene>
<dbReference type="PANTHER" id="PTHR43163:SF6">
    <property type="entry name" value="DIPEPTIDE TRANSPORT SYSTEM PERMEASE PROTEIN DPPB-RELATED"/>
    <property type="match status" value="1"/>
</dbReference>
<dbReference type="Pfam" id="PF00528">
    <property type="entry name" value="BPD_transp_1"/>
    <property type="match status" value="1"/>
</dbReference>
<feature type="transmembrane region" description="Helical" evidence="7">
    <location>
        <begin position="93"/>
        <end position="121"/>
    </location>
</feature>
<dbReference type="GO" id="GO:0005886">
    <property type="term" value="C:plasma membrane"/>
    <property type="evidence" value="ECO:0007669"/>
    <property type="project" value="UniProtKB-SubCell"/>
</dbReference>
<dbReference type="CDD" id="cd06261">
    <property type="entry name" value="TM_PBP2"/>
    <property type="match status" value="1"/>
</dbReference>
<feature type="transmembrane region" description="Helical" evidence="7">
    <location>
        <begin position="230"/>
        <end position="256"/>
    </location>
</feature>
<accession>G5GJ07</accession>
<evidence type="ECO:0000313" key="10">
    <source>
        <dbReference type="Proteomes" id="UP000003011"/>
    </source>
</evidence>
<dbReference type="SUPFAM" id="SSF161098">
    <property type="entry name" value="MetI-like"/>
    <property type="match status" value="1"/>
</dbReference>
<feature type="transmembrane region" description="Helical" evidence="7">
    <location>
        <begin position="164"/>
        <end position="186"/>
    </location>
</feature>
<dbReference type="InterPro" id="IPR045621">
    <property type="entry name" value="BPD_transp_1_N"/>
</dbReference>
<feature type="transmembrane region" description="Helical" evidence="7">
    <location>
        <begin position="133"/>
        <end position="158"/>
    </location>
</feature>
<keyword evidence="6 7" id="KW-0472">Membrane</keyword>
<keyword evidence="2 7" id="KW-0813">Transport</keyword>
<dbReference type="Pfam" id="PF19300">
    <property type="entry name" value="BPD_transp_1_N"/>
    <property type="match status" value="1"/>
</dbReference>
<reference evidence="9 10" key="1">
    <citation type="submission" date="2011-08" db="EMBL/GenBank/DDBJ databases">
        <title>The Genome Sequence of Johnsonella ignava ATCC 51276.</title>
        <authorList>
            <consortium name="The Broad Institute Genome Sequencing Platform"/>
            <person name="Earl A."/>
            <person name="Ward D."/>
            <person name="Feldgarden M."/>
            <person name="Gevers D."/>
            <person name="Izard J."/>
            <person name="Blanton J.M."/>
            <person name="Baranova O.V."/>
            <person name="Dewhirst F.E."/>
            <person name="Young S.K."/>
            <person name="Zeng Q."/>
            <person name="Gargeya S."/>
            <person name="Fitzgerald M."/>
            <person name="Haas B."/>
            <person name="Abouelleil A."/>
            <person name="Alvarado L."/>
            <person name="Arachchi H.M."/>
            <person name="Berlin A."/>
            <person name="Brown A."/>
            <person name="Chapman S.B."/>
            <person name="Chen Z."/>
            <person name="Dunbar C."/>
            <person name="Freedman E."/>
            <person name="Gearin G."/>
            <person name="Gellesch M."/>
            <person name="Goldberg J."/>
            <person name="Griggs A."/>
            <person name="Gujja S."/>
            <person name="Heiman D."/>
            <person name="Howarth C."/>
            <person name="Larson L."/>
            <person name="Lui A."/>
            <person name="MacDonald P.J.P."/>
            <person name="Montmayeur A."/>
            <person name="Murphy C."/>
            <person name="Neiman D."/>
            <person name="Pearson M."/>
            <person name="Priest M."/>
            <person name="Roberts A."/>
            <person name="Saif S."/>
            <person name="Shea T."/>
            <person name="Shenoy N."/>
            <person name="Sisk P."/>
            <person name="Stolte C."/>
            <person name="Sykes S."/>
            <person name="Wortman J."/>
            <person name="Nusbaum C."/>
            <person name="Birren B."/>
        </authorList>
    </citation>
    <scope>NUCLEOTIDE SEQUENCE [LARGE SCALE GENOMIC DNA]</scope>
    <source>
        <strain evidence="9 10">ATCC 51276</strain>
    </source>
</reference>
<evidence type="ECO:0000256" key="2">
    <source>
        <dbReference type="ARBA" id="ARBA00022448"/>
    </source>
</evidence>
<proteinExistence type="inferred from homology"/>
<name>G5GJ07_9FIRM</name>
<dbReference type="HOGENOM" id="CLU_036879_0_2_9"/>
<comment type="similarity">
    <text evidence="7">Belongs to the binding-protein-dependent transport system permease family.</text>
</comment>